<evidence type="ECO:0000256" key="1">
    <source>
        <dbReference type="SAM" id="MobiDB-lite"/>
    </source>
</evidence>
<name>A0A0C9T931_PAXIN</name>
<dbReference type="Proteomes" id="UP000053647">
    <property type="component" value="Unassembled WGS sequence"/>
</dbReference>
<dbReference type="AlphaFoldDB" id="A0A0C9T931"/>
<dbReference type="EMBL" id="KN821545">
    <property type="protein sequence ID" value="KIJ04752.1"/>
    <property type="molecule type" value="Genomic_DNA"/>
</dbReference>
<dbReference type="HOGENOM" id="CLU_2638746_0_0_1"/>
<proteinExistence type="predicted"/>
<keyword evidence="2" id="KW-0732">Signal</keyword>
<evidence type="ECO:0000313" key="4">
    <source>
        <dbReference type="Proteomes" id="UP000053647"/>
    </source>
</evidence>
<protein>
    <recommendedName>
        <fullName evidence="5">Secreted protein</fullName>
    </recommendedName>
</protein>
<keyword evidence="4" id="KW-1185">Reference proteome</keyword>
<organism evidence="3 4">
    <name type="scientific">Paxillus involutus ATCC 200175</name>
    <dbReference type="NCBI Taxonomy" id="664439"/>
    <lineage>
        <taxon>Eukaryota</taxon>
        <taxon>Fungi</taxon>
        <taxon>Dikarya</taxon>
        <taxon>Basidiomycota</taxon>
        <taxon>Agaricomycotina</taxon>
        <taxon>Agaricomycetes</taxon>
        <taxon>Agaricomycetidae</taxon>
        <taxon>Boletales</taxon>
        <taxon>Paxilineae</taxon>
        <taxon>Paxillaceae</taxon>
        <taxon>Paxillus</taxon>
    </lineage>
</organism>
<evidence type="ECO:0008006" key="5">
    <source>
        <dbReference type="Google" id="ProtNLM"/>
    </source>
</evidence>
<feature type="compositionally biased region" description="Basic residues" evidence="1">
    <location>
        <begin position="68"/>
        <end position="77"/>
    </location>
</feature>
<reference evidence="4" key="2">
    <citation type="submission" date="2015-01" db="EMBL/GenBank/DDBJ databases">
        <title>Evolutionary Origins and Diversification of the Mycorrhizal Mutualists.</title>
        <authorList>
            <consortium name="DOE Joint Genome Institute"/>
            <consortium name="Mycorrhizal Genomics Consortium"/>
            <person name="Kohler A."/>
            <person name="Kuo A."/>
            <person name="Nagy L.G."/>
            <person name="Floudas D."/>
            <person name="Copeland A."/>
            <person name="Barry K.W."/>
            <person name="Cichocki N."/>
            <person name="Veneault-Fourrey C."/>
            <person name="LaButti K."/>
            <person name="Lindquist E.A."/>
            <person name="Lipzen A."/>
            <person name="Lundell T."/>
            <person name="Morin E."/>
            <person name="Murat C."/>
            <person name="Riley R."/>
            <person name="Ohm R."/>
            <person name="Sun H."/>
            <person name="Tunlid A."/>
            <person name="Henrissat B."/>
            <person name="Grigoriev I.V."/>
            <person name="Hibbett D.S."/>
            <person name="Martin F."/>
        </authorList>
    </citation>
    <scope>NUCLEOTIDE SEQUENCE [LARGE SCALE GENOMIC DNA]</scope>
    <source>
        <strain evidence="4">ATCC 200175</strain>
    </source>
</reference>
<reference evidence="3 4" key="1">
    <citation type="submission" date="2014-06" db="EMBL/GenBank/DDBJ databases">
        <authorList>
            <consortium name="DOE Joint Genome Institute"/>
            <person name="Kuo A."/>
            <person name="Kohler A."/>
            <person name="Nagy L.G."/>
            <person name="Floudas D."/>
            <person name="Copeland A."/>
            <person name="Barry K.W."/>
            <person name="Cichocki N."/>
            <person name="Veneault-Fourrey C."/>
            <person name="LaButti K."/>
            <person name="Lindquist E.A."/>
            <person name="Lipzen A."/>
            <person name="Lundell T."/>
            <person name="Morin E."/>
            <person name="Murat C."/>
            <person name="Sun H."/>
            <person name="Tunlid A."/>
            <person name="Henrissat B."/>
            <person name="Grigoriev I.V."/>
            <person name="Hibbett D.S."/>
            <person name="Martin F."/>
            <person name="Nordberg H.P."/>
            <person name="Cantor M.N."/>
            <person name="Hua S.X."/>
        </authorList>
    </citation>
    <scope>NUCLEOTIDE SEQUENCE [LARGE SCALE GENOMIC DNA]</scope>
    <source>
        <strain evidence="3 4">ATCC 200175</strain>
    </source>
</reference>
<accession>A0A0C9T931</accession>
<feature type="region of interest" description="Disordered" evidence="1">
    <location>
        <begin position="55"/>
        <end position="77"/>
    </location>
</feature>
<evidence type="ECO:0000313" key="3">
    <source>
        <dbReference type="EMBL" id="KIJ04752.1"/>
    </source>
</evidence>
<feature type="chain" id="PRO_5002203376" description="Secreted protein" evidence="2">
    <location>
        <begin position="24"/>
        <end position="77"/>
    </location>
</feature>
<evidence type="ECO:0000256" key="2">
    <source>
        <dbReference type="SAM" id="SignalP"/>
    </source>
</evidence>
<sequence length="77" mass="9078">MSGRRSVMSWITFLPSFLHWVTSLLMDAWRLPILCYQSQENIRCSAWKWFSIASSEESQPQVDDSSRLPKRPRFVLS</sequence>
<feature type="signal peptide" evidence="2">
    <location>
        <begin position="1"/>
        <end position="23"/>
    </location>
</feature>
<gene>
    <name evidence="3" type="ORF">PAXINDRAFT_104031</name>
</gene>